<reference evidence="2" key="1">
    <citation type="submission" date="2015-01" db="EMBL/GenBank/DDBJ databases">
        <authorList>
            <person name="MANFREDI Pablo"/>
        </authorList>
    </citation>
    <scope>NUCLEOTIDE SEQUENCE [LARGE SCALE GENOMIC DNA]</scope>
    <source>
        <strain evidence="2">Cc11</strain>
    </source>
</reference>
<name>A0A0B7INF9_9FLAO</name>
<evidence type="ECO:0000313" key="2">
    <source>
        <dbReference type="Proteomes" id="UP000039370"/>
    </source>
</evidence>
<protein>
    <submittedName>
        <fullName evidence="1">Uncharacterized protein</fullName>
    </submittedName>
</protein>
<sequence>MQEILTYTLVAFAFSFNKDIFSKEEKINAAKQIVIAKETVRNRVVLS</sequence>
<dbReference type="EMBL" id="CDOK01000229">
    <property type="protein sequence ID" value="CEN53365.1"/>
    <property type="molecule type" value="Genomic_DNA"/>
</dbReference>
<dbReference type="AlphaFoldDB" id="A0A0B7INF9"/>
<gene>
    <name evidence="1" type="ORF">CCAN11_800001</name>
</gene>
<dbReference type="Proteomes" id="UP000039370">
    <property type="component" value="Unassembled WGS sequence"/>
</dbReference>
<evidence type="ECO:0000313" key="1">
    <source>
        <dbReference type="EMBL" id="CEN53365.1"/>
    </source>
</evidence>
<accession>A0A0B7INF9</accession>
<organism evidence="1 2">
    <name type="scientific">Capnocytophaga canimorsus</name>
    <dbReference type="NCBI Taxonomy" id="28188"/>
    <lineage>
        <taxon>Bacteria</taxon>
        <taxon>Pseudomonadati</taxon>
        <taxon>Bacteroidota</taxon>
        <taxon>Flavobacteriia</taxon>
        <taxon>Flavobacteriales</taxon>
        <taxon>Flavobacteriaceae</taxon>
        <taxon>Capnocytophaga</taxon>
    </lineage>
</organism>
<proteinExistence type="predicted"/>